<dbReference type="Pfam" id="PF05615">
    <property type="entry name" value="THOC7"/>
    <property type="match status" value="1"/>
</dbReference>
<protein>
    <recommendedName>
        <fullName evidence="6">THO complex subunit 7</fullName>
    </recommendedName>
</protein>
<organism evidence="4 5">
    <name type="scientific">Orchesella dallaii</name>
    <dbReference type="NCBI Taxonomy" id="48710"/>
    <lineage>
        <taxon>Eukaryota</taxon>
        <taxon>Metazoa</taxon>
        <taxon>Ecdysozoa</taxon>
        <taxon>Arthropoda</taxon>
        <taxon>Hexapoda</taxon>
        <taxon>Collembola</taxon>
        <taxon>Entomobryomorpha</taxon>
        <taxon>Entomobryoidea</taxon>
        <taxon>Orchesellidae</taxon>
        <taxon>Orchesellinae</taxon>
        <taxon>Orchesella</taxon>
    </lineage>
</organism>
<proteinExistence type="predicted"/>
<evidence type="ECO:0000256" key="2">
    <source>
        <dbReference type="ARBA" id="ARBA00023242"/>
    </source>
</evidence>
<feature type="compositionally biased region" description="Acidic residues" evidence="3">
    <location>
        <begin position="274"/>
        <end position="283"/>
    </location>
</feature>
<evidence type="ECO:0000313" key="5">
    <source>
        <dbReference type="Proteomes" id="UP001642540"/>
    </source>
</evidence>
<keyword evidence="2" id="KW-0539">Nucleus</keyword>
<feature type="compositionally biased region" description="Polar residues" evidence="3">
    <location>
        <begin position="251"/>
        <end position="261"/>
    </location>
</feature>
<evidence type="ECO:0000256" key="1">
    <source>
        <dbReference type="ARBA" id="ARBA00004123"/>
    </source>
</evidence>
<sequence length="292" mass="32670">MANSSDNATVEEIIKRRLLIDGDGMGDERKLNSLIKSYVCLLDSEDSEENDLASLRRIQGQVRQMEVVVRRTHESIQRSLHGTQVNKNLKDSFQAEIVETKAKIVSSKASLEEATKNRKHSMEYDALAKLIESKPDRKATEVKRMGLELELDTLQRRDSKLGQELDYRKQTATMMGSSIERLKDLMDYHEQIKLISINKNLKPTSNRDGGIGMDVDSTSQSEPPSPMDQTPCSLEAVNGTTSVEKVLQIQSAGQAVTSGGVSTEKAKSEKYEDLSESEDDDGFWEQFNFSSS</sequence>
<comment type="caution">
    <text evidence="4">The sequence shown here is derived from an EMBL/GenBank/DDBJ whole genome shotgun (WGS) entry which is preliminary data.</text>
</comment>
<name>A0ABP1QPS2_9HEXA</name>
<dbReference type="Proteomes" id="UP001642540">
    <property type="component" value="Unassembled WGS sequence"/>
</dbReference>
<evidence type="ECO:0000313" key="4">
    <source>
        <dbReference type="EMBL" id="CAL8109822.1"/>
    </source>
</evidence>
<evidence type="ECO:0008006" key="6">
    <source>
        <dbReference type="Google" id="ProtNLM"/>
    </source>
</evidence>
<dbReference type="InterPro" id="IPR008501">
    <property type="entry name" value="THOC7/Mft1"/>
</dbReference>
<feature type="compositionally biased region" description="Polar residues" evidence="3">
    <location>
        <begin position="216"/>
        <end position="234"/>
    </location>
</feature>
<accession>A0ABP1QPS2</accession>
<feature type="region of interest" description="Disordered" evidence="3">
    <location>
        <begin position="251"/>
        <end position="292"/>
    </location>
</feature>
<dbReference type="EMBL" id="CAXLJM020000042">
    <property type="protein sequence ID" value="CAL8109822.1"/>
    <property type="molecule type" value="Genomic_DNA"/>
</dbReference>
<gene>
    <name evidence="4" type="ORF">ODALV1_LOCUS13722</name>
</gene>
<evidence type="ECO:0000256" key="3">
    <source>
        <dbReference type="SAM" id="MobiDB-lite"/>
    </source>
</evidence>
<comment type="subcellular location">
    <subcellularLocation>
        <location evidence="1">Nucleus</location>
    </subcellularLocation>
</comment>
<reference evidence="4 5" key="1">
    <citation type="submission" date="2024-08" db="EMBL/GenBank/DDBJ databases">
        <authorList>
            <person name="Cucini C."/>
            <person name="Frati F."/>
        </authorList>
    </citation>
    <scope>NUCLEOTIDE SEQUENCE [LARGE SCALE GENOMIC DNA]</scope>
</reference>
<feature type="region of interest" description="Disordered" evidence="3">
    <location>
        <begin position="201"/>
        <end position="234"/>
    </location>
</feature>
<feature type="compositionally biased region" description="Basic and acidic residues" evidence="3">
    <location>
        <begin position="264"/>
        <end position="273"/>
    </location>
</feature>
<keyword evidence="5" id="KW-1185">Reference proteome</keyword>